<organism evidence="2 3">
    <name type="scientific">Rhizobium rosettiformans W3</name>
    <dbReference type="NCBI Taxonomy" id="538378"/>
    <lineage>
        <taxon>Bacteria</taxon>
        <taxon>Pseudomonadati</taxon>
        <taxon>Pseudomonadota</taxon>
        <taxon>Alphaproteobacteria</taxon>
        <taxon>Hyphomicrobiales</taxon>
        <taxon>Rhizobiaceae</taxon>
        <taxon>Rhizobium/Agrobacterium group</taxon>
        <taxon>Rhizobium</taxon>
    </lineage>
</organism>
<reference evidence="2 3" key="1">
    <citation type="submission" date="2019-04" db="EMBL/GenBank/DDBJ databases">
        <title>genome sequence of strain W3.</title>
        <authorList>
            <person name="Gao J."/>
            <person name="Sun J."/>
        </authorList>
    </citation>
    <scope>NUCLEOTIDE SEQUENCE [LARGE SCALE GENOMIC DNA]</scope>
    <source>
        <strain evidence="2 3">W3</strain>
    </source>
</reference>
<evidence type="ECO:0000313" key="2">
    <source>
        <dbReference type="EMBL" id="THV33756.1"/>
    </source>
</evidence>
<name>A0A4V4HQG1_9HYPH</name>
<dbReference type="SUPFAM" id="SSF52091">
    <property type="entry name" value="SpoIIaa-like"/>
    <property type="match status" value="1"/>
</dbReference>
<feature type="domain" description="MlaB-like STAS" evidence="1">
    <location>
        <begin position="11"/>
        <end position="87"/>
    </location>
</feature>
<dbReference type="RefSeq" id="WP_113459914.1">
    <property type="nucleotide sequence ID" value="NZ_STGU01000010.1"/>
</dbReference>
<dbReference type="AlphaFoldDB" id="A0A4V4HQG1"/>
<dbReference type="InterPro" id="IPR036513">
    <property type="entry name" value="STAS_dom_sf"/>
</dbReference>
<accession>A0A4V4HQG1</accession>
<protein>
    <submittedName>
        <fullName evidence="2">STAS domain-containing protein</fullName>
    </submittedName>
</protein>
<comment type="caution">
    <text evidence="2">The sequence shown here is derived from an EMBL/GenBank/DDBJ whole genome shotgun (WGS) entry which is preliminary data.</text>
</comment>
<gene>
    <name evidence="2" type="ORF">FAA86_17190</name>
</gene>
<sequence>MASKKGEQKALKLAAVLDLNEASNLKANILSMRGAPLTIDASGVERVGAQCVQVLMAAAKAWEADKHPFSYGKASEAFLKTLQLIGVNIDHLLAKEIRQ</sequence>
<evidence type="ECO:0000259" key="1">
    <source>
        <dbReference type="Pfam" id="PF13466"/>
    </source>
</evidence>
<dbReference type="Pfam" id="PF13466">
    <property type="entry name" value="STAS_2"/>
    <property type="match status" value="1"/>
</dbReference>
<evidence type="ECO:0000313" key="3">
    <source>
        <dbReference type="Proteomes" id="UP000307378"/>
    </source>
</evidence>
<proteinExistence type="predicted"/>
<dbReference type="Proteomes" id="UP000307378">
    <property type="component" value="Unassembled WGS sequence"/>
</dbReference>
<dbReference type="Gene3D" id="3.30.750.24">
    <property type="entry name" value="STAS domain"/>
    <property type="match status" value="1"/>
</dbReference>
<dbReference type="EMBL" id="STGU01000010">
    <property type="protein sequence ID" value="THV33756.1"/>
    <property type="molecule type" value="Genomic_DNA"/>
</dbReference>
<dbReference type="InterPro" id="IPR058548">
    <property type="entry name" value="MlaB-like_STAS"/>
</dbReference>